<dbReference type="Proteomes" id="UP000475862">
    <property type="component" value="Unassembled WGS sequence"/>
</dbReference>
<reference evidence="1 2" key="1">
    <citation type="submission" date="2019-08" db="EMBL/GenBank/DDBJ databases">
        <title>The genome of the soybean aphid Biotype 1, its phylome, world population structure and adaptation to the North American continent.</title>
        <authorList>
            <person name="Giordano R."/>
            <person name="Donthu R.K."/>
            <person name="Hernandez A.G."/>
            <person name="Wright C.L."/>
            <person name="Zimin A.V."/>
        </authorList>
    </citation>
    <scope>NUCLEOTIDE SEQUENCE [LARGE SCALE GENOMIC DNA]</scope>
    <source>
        <tissue evidence="1">Whole aphids</tissue>
    </source>
</reference>
<proteinExistence type="predicted"/>
<dbReference type="EMBL" id="VYZN01000051">
    <property type="protein sequence ID" value="KAE9527679.1"/>
    <property type="molecule type" value="Genomic_DNA"/>
</dbReference>
<sequence length="208" mass="25385">MRREDHEWSLESRLLAQTMCSSLLSFHDEYNNKEMKEPALIVQCCQSIIFVFEIYKIKKNIEKLKRSCLEELFKFILVKKMMFLRLKTVKRVKINGKYEKMFLRLKFKFLRPMYVKIVKMYKPKNSTLSFQPEKCYECLNFKFLRNRVSITIYPQTIFNTCYYSKSISRKYLKISPVNSTFFFLLAFEVQILIKIRQNHEYLQFIFKL</sequence>
<evidence type="ECO:0000313" key="2">
    <source>
        <dbReference type="Proteomes" id="UP000475862"/>
    </source>
</evidence>
<gene>
    <name evidence="1" type="ORF">AGLY_012752</name>
</gene>
<name>A0A6G0TA70_APHGL</name>
<evidence type="ECO:0000313" key="1">
    <source>
        <dbReference type="EMBL" id="KAE9527679.1"/>
    </source>
</evidence>
<protein>
    <submittedName>
        <fullName evidence="1">Uncharacterized protein</fullName>
    </submittedName>
</protein>
<comment type="caution">
    <text evidence="1">The sequence shown here is derived from an EMBL/GenBank/DDBJ whole genome shotgun (WGS) entry which is preliminary data.</text>
</comment>
<accession>A0A6G0TA70</accession>
<dbReference type="AlphaFoldDB" id="A0A6G0TA70"/>
<organism evidence="1 2">
    <name type="scientific">Aphis glycines</name>
    <name type="common">Soybean aphid</name>
    <dbReference type="NCBI Taxonomy" id="307491"/>
    <lineage>
        <taxon>Eukaryota</taxon>
        <taxon>Metazoa</taxon>
        <taxon>Ecdysozoa</taxon>
        <taxon>Arthropoda</taxon>
        <taxon>Hexapoda</taxon>
        <taxon>Insecta</taxon>
        <taxon>Pterygota</taxon>
        <taxon>Neoptera</taxon>
        <taxon>Paraneoptera</taxon>
        <taxon>Hemiptera</taxon>
        <taxon>Sternorrhyncha</taxon>
        <taxon>Aphidomorpha</taxon>
        <taxon>Aphidoidea</taxon>
        <taxon>Aphididae</taxon>
        <taxon>Aphidini</taxon>
        <taxon>Aphis</taxon>
        <taxon>Aphis</taxon>
    </lineage>
</organism>
<keyword evidence="2" id="KW-1185">Reference proteome</keyword>